<dbReference type="SMART" id="SM00347">
    <property type="entry name" value="HTH_MARR"/>
    <property type="match status" value="1"/>
</dbReference>
<evidence type="ECO:0000313" key="6">
    <source>
        <dbReference type="Proteomes" id="UP000030635"/>
    </source>
</evidence>
<dbReference type="InterPro" id="IPR023187">
    <property type="entry name" value="Tscrpt_reg_MarR-type_CS"/>
</dbReference>
<dbReference type="eggNOG" id="COG1846">
    <property type="taxonomic scope" value="Bacteria"/>
</dbReference>
<dbReference type="GeneID" id="60852608"/>
<keyword evidence="2" id="KW-0238">DNA-binding</keyword>
<dbReference type="OrthoDB" id="2288024at2"/>
<dbReference type="PROSITE" id="PS01117">
    <property type="entry name" value="HTH_MARR_1"/>
    <property type="match status" value="1"/>
</dbReference>
<dbReference type="EMBL" id="CP006905">
    <property type="protein sequence ID" value="AIY84063.1"/>
    <property type="molecule type" value="Genomic_DNA"/>
</dbReference>
<dbReference type="PROSITE" id="PS50995">
    <property type="entry name" value="HTH_MARR_2"/>
    <property type="match status" value="1"/>
</dbReference>
<evidence type="ECO:0000256" key="2">
    <source>
        <dbReference type="ARBA" id="ARBA00023125"/>
    </source>
</evidence>
<gene>
    <name evidence="5" type="ORF">U729_2125</name>
</gene>
<keyword evidence="3" id="KW-0804">Transcription</keyword>
<keyword evidence="1" id="KW-0805">Transcription regulation</keyword>
<evidence type="ECO:0000313" key="5">
    <source>
        <dbReference type="EMBL" id="AIY84063.1"/>
    </source>
</evidence>
<dbReference type="Gene3D" id="1.10.10.10">
    <property type="entry name" value="Winged helix-like DNA-binding domain superfamily/Winged helix DNA-binding domain"/>
    <property type="match status" value="1"/>
</dbReference>
<dbReference type="Pfam" id="PF12802">
    <property type="entry name" value="MarR_2"/>
    <property type="match status" value="1"/>
</dbReference>
<evidence type="ECO:0000256" key="1">
    <source>
        <dbReference type="ARBA" id="ARBA00023015"/>
    </source>
</evidence>
<dbReference type="PANTHER" id="PTHR42756:SF1">
    <property type="entry name" value="TRANSCRIPTIONAL REPRESSOR OF EMRAB OPERON"/>
    <property type="match status" value="1"/>
</dbReference>
<dbReference type="InterPro" id="IPR036388">
    <property type="entry name" value="WH-like_DNA-bd_sf"/>
</dbReference>
<dbReference type="GO" id="GO:0003700">
    <property type="term" value="F:DNA-binding transcription factor activity"/>
    <property type="evidence" value="ECO:0007669"/>
    <property type="project" value="InterPro"/>
</dbReference>
<dbReference type="AlphaFoldDB" id="A0A0A7FWU7"/>
<dbReference type="PRINTS" id="PR00598">
    <property type="entry name" value="HTHMARR"/>
</dbReference>
<dbReference type="GO" id="GO:0003677">
    <property type="term" value="F:DNA binding"/>
    <property type="evidence" value="ECO:0007669"/>
    <property type="project" value="UniProtKB-KW"/>
</dbReference>
<sequence length="140" mass="16225">MFNIDDCIGFITNKGAKKLADEFNKRAQQYGMTRVQWIALFYIGKSDGIFQKELSDLMNVKESSMVRLIDRMEKEDLVIRKKQANDRRITSIFLTPKGKELREKVLPLGQEFQDDATKGISAEELNNFKNVLEKMIQNIC</sequence>
<name>A0A0A7FWU7_9CLOT</name>
<protein>
    <submittedName>
        <fullName evidence="5">MarR family protein</fullName>
    </submittedName>
</protein>
<evidence type="ECO:0000256" key="3">
    <source>
        <dbReference type="ARBA" id="ARBA00023163"/>
    </source>
</evidence>
<dbReference type="Proteomes" id="UP000030635">
    <property type="component" value="Chromosome"/>
</dbReference>
<dbReference type="RefSeq" id="WP_039314660.1">
    <property type="nucleotide sequence ID" value="NZ_CP006905.1"/>
</dbReference>
<dbReference type="SUPFAM" id="SSF46785">
    <property type="entry name" value="Winged helix' DNA-binding domain"/>
    <property type="match status" value="1"/>
</dbReference>
<dbReference type="InterPro" id="IPR036390">
    <property type="entry name" value="WH_DNA-bd_sf"/>
</dbReference>
<reference evidence="5 6" key="1">
    <citation type="journal article" date="2015" name="Infect. Genet. Evol.">
        <title>Genomic sequences of six botulinum neurotoxin-producing strains representing three clostridial species illustrate the mobility and diversity of botulinum neurotoxin genes.</title>
        <authorList>
            <person name="Smith T.J."/>
            <person name="Hill K.K."/>
            <person name="Xie G."/>
            <person name="Foley B.T."/>
            <person name="Williamson C.H."/>
            <person name="Foster J.T."/>
            <person name="Johnson S.L."/>
            <person name="Chertkov O."/>
            <person name="Teshima H."/>
            <person name="Gibbons H.S."/>
            <person name="Johnsky L.A."/>
            <person name="Karavis M.A."/>
            <person name="Smith L.A."/>
        </authorList>
    </citation>
    <scope>NUCLEOTIDE SEQUENCE [LARGE SCALE GENOMIC DNA]</scope>
    <source>
        <strain evidence="5 6">Sullivan</strain>
    </source>
</reference>
<evidence type="ECO:0000259" key="4">
    <source>
        <dbReference type="PROSITE" id="PS50995"/>
    </source>
</evidence>
<dbReference type="KEGG" id="cbv:U729_2125"/>
<accession>A0A0A7FWU7</accession>
<feature type="domain" description="HTH marR-type" evidence="4">
    <location>
        <begin position="1"/>
        <end position="137"/>
    </location>
</feature>
<organism evidence="5 6">
    <name type="scientific">Clostridium baratii str. Sullivan</name>
    <dbReference type="NCBI Taxonomy" id="1415775"/>
    <lineage>
        <taxon>Bacteria</taxon>
        <taxon>Bacillati</taxon>
        <taxon>Bacillota</taxon>
        <taxon>Clostridia</taxon>
        <taxon>Eubacteriales</taxon>
        <taxon>Clostridiaceae</taxon>
        <taxon>Clostridium</taxon>
    </lineage>
</organism>
<proteinExistence type="predicted"/>
<dbReference type="PANTHER" id="PTHR42756">
    <property type="entry name" value="TRANSCRIPTIONAL REGULATOR, MARR"/>
    <property type="match status" value="1"/>
</dbReference>
<dbReference type="HOGENOM" id="CLU_083287_18_6_9"/>
<dbReference type="InterPro" id="IPR000835">
    <property type="entry name" value="HTH_MarR-typ"/>
</dbReference>
<dbReference type="STRING" id="1561.NPD11_899"/>
<keyword evidence="6" id="KW-1185">Reference proteome</keyword>